<evidence type="ECO:0000313" key="6">
    <source>
        <dbReference type="Proteomes" id="UP000094243"/>
    </source>
</evidence>
<dbReference type="InterPro" id="IPR005693">
    <property type="entry name" value="Mce"/>
</dbReference>
<name>A0A1E3S3F0_9MYCO</name>
<dbReference type="NCBIfam" id="TIGR00996">
    <property type="entry name" value="Mtu_fam_mce"/>
    <property type="match status" value="1"/>
</dbReference>
<evidence type="ECO:0000256" key="1">
    <source>
        <dbReference type="SAM" id="MobiDB-lite"/>
    </source>
</evidence>
<dbReference type="InterPro" id="IPR003399">
    <property type="entry name" value="Mce/MlaD"/>
</dbReference>
<feature type="region of interest" description="Disordered" evidence="1">
    <location>
        <begin position="418"/>
        <end position="471"/>
    </location>
</feature>
<keyword evidence="2" id="KW-0472">Membrane</keyword>
<feature type="compositionally biased region" description="Pro residues" evidence="1">
    <location>
        <begin position="434"/>
        <end position="456"/>
    </location>
</feature>
<evidence type="ECO:0000259" key="3">
    <source>
        <dbReference type="Pfam" id="PF02470"/>
    </source>
</evidence>
<feature type="compositionally biased region" description="Low complexity" evidence="1">
    <location>
        <begin position="423"/>
        <end position="433"/>
    </location>
</feature>
<gene>
    <name evidence="5" type="ORF">BHQ17_00270</name>
</gene>
<feature type="domain" description="Mammalian cell entry C-terminal" evidence="4">
    <location>
        <begin position="124"/>
        <end position="341"/>
    </location>
</feature>
<feature type="domain" description="Mce/MlaD" evidence="3">
    <location>
        <begin position="43"/>
        <end position="118"/>
    </location>
</feature>
<dbReference type="RefSeq" id="WP_069403221.1">
    <property type="nucleotide sequence ID" value="NZ_MIGZ01000001.1"/>
</dbReference>
<dbReference type="Pfam" id="PF02470">
    <property type="entry name" value="MlaD"/>
    <property type="match status" value="1"/>
</dbReference>
<keyword evidence="2" id="KW-0812">Transmembrane</keyword>
<reference evidence="6" key="1">
    <citation type="submission" date="2016-09" db="EMBL/GenBank/DDBJ databases">
        <authorList>
            <person name="Greninger A.L."/>
            <person name="Jerome K.R."/>
            <person name="Mcnair B."/>
            <person name="Wallis C."/>
            <person name="Fang F."/>
        </authorList>
    </citation>
    <scope>NUCLEOTIDE SEQUENCE [LARGE SCALE GENOMIC DNA]</scope>
    <source>
        <strain evidence="6">M7</strain>
    </source>
</reference>
<proteinExistence type="predicted"/>
<sequence>MIPSQSRRRVRPAWWSIALCAVLALIVFICWSFFTGTFLRFVPVTLTSERSGLVMERGAKVKLRGVEVGRVAGVTGDGQRVRLQLQLFRDQVRHVPANVEAQIRSTTVFGAKYVDLIYPDNPSAKSVTPGAVLRSRNVSTEVNTVFDNLVDLLGHIDAAKLNAVLTAWADALRGRGQSMGEAITATNQVLEMVNPLMPTAQRDWQSLKGFADTYAEAAPNILASLEAASTTSTTISDRAHDLDALLLSTLGFAHAGVDLLGATRESFPAAVNILEPTTALLLKYSPEYTCLLQGAKVALDRGWYDVVGGNGKSMVLDAGLTWASDAYRYPSNLPKVAAKGGGGGKPSCGSLPDVSKNWPVRHLVTDIGYGTGLDIRPNPGIANPWWANFLPVTRAVPEPPSIRGLAPPAIGPVPYPGAPPYGAPLYGPDGTPLWAPPPPGVPPPPVPGVPNPPPPYGTGSGPEPANSQPNP</sequence>
<dbReference type="InterPro" id="IPR024516">
    <property type="entry name" value="Mce_C"/>
</dbReference>
<dbReference type="InterPro" id="IPR052336">
    <property type="entry name" value="MlaD_Phospholipid_Transporter"/>
</dbReference>
<dbReference type="GO" id="GO:0051701">
    <property type="term" value="P:biological process involved in interaction with host"/>
    <property type="evidence" value="ECO:0007669"/>
    <property type="project" value="TreeGrafter"/>
</dbReference>
<evidence type="ECO:0000259" key="4">
    <source>
        <dbReference type="Pfam" id="PF11887"/>
    </source>
</evidence>
<dbReference type="OrthoDB" id="3460188at2"/>
<dbReference type="AlphaFoldDB" id="A0A1E3S3F0"/>
<keyword evidence="2" id="KW-1133">Transmembrane helix</keyword>
<comment type="caution">
    <text evidence="5">The sequence shown here is derived from an EMBL/GenBank/DDBJ whole genome shotgun (WGS) entry which is preliminary data.</text>
</comment>
<protein>
    <submittedName>
        <fullName evidence="5">MCE-family protein MCE3A</fullName>
    </submittedName>
</protein>
<feature type="transmembrane region" description="Helical" evidence="2">
    <location>
        <begin position="12"/>
        <end position="34"/>
    </location>
</feature>
<dbReference type="PANTHER" id="PTHR33371:SF19">
    <property type="entry name" value="MCE-FAMILY PROTEIN MCE4A"/>
    <property type="match status" value="1"/>
</dbReference>
<dbReference type="GO" id="GO:0005576">
    <property type="term" value="C:extracellular region"/>
    <property type="evidence" value="ECO:0007669"/>
    <property type="project" value="TreeGrafter"/>
</dbReference>
<organism evidence="5 6">
    <name type="scientific">Mycolicibacterium holsaticum</name>
    <dbReference type="NCBI Taxonomy" id="152142"/>
    <lineage>
        <taxon>Bacteria</taxon>
        <taxon>Bacillati</taxon>
        <taxon>Actinomycetota</taxon>
        <taxon>Actinomycetes</taxon>
        <taxon>Mycobacteriales</taxon>
        <taxon>Mycobacteriaceae</taxon>
        <taxon>Mycolicibacterium</taxon>
    </lineage>
</organism>
<dbReference type="Proteomes" id="UP000094243">
    <property type="component" value="Unassembled WGS sequence"/>
</dbReference>
<evidence type="ECO:0000256" key="2">
    <source>
        <dbReference type="SAM" id="Phobius"/>
    </source>
</evidence>
<dbReference type="PANTHER" id="PTHR33371">
    <property type="entry name" value="INTERMEMBRANE PHOSPHOLIPID TRANSPORT SYSTEM BINDING PROTEIN MLAD-RELATED"/>
    <property type="match status" value="1"/>
</dbReference>
<evidence type="ECO:0000313" key="5">
    <source>
        <dbReference type="EMBL" id="ODQ96640.1"/>
    </source>
</evidence>
<dbReference type="EMBL" id="MIGZ01000001">
    <property type="protein sequence ID" value="ODQ96640.1"/>
    <property type="molecule type" value="Genomic_DNA"/>
</dbReference>
<accession>A0A1E3S3F0</accession>
<dbReference type="Pfam" id="PF11887">
    <property type="entry name" value="Mce4_CUP1"/>
    <property type="match status" value="1"/>
</dbReference>
<keyword evidence="6" id="KW-1185">Reference proteome</keyword>